<protein>
    <submittedName>
        <fullName evidence="1">Uncharacterized protein</fullName>
    </submittedName>
</protein>
<dbReference type="GeneID" id="63747293"/>
<organism evidence="1 2">
    <name type="scientific">Aspergillus wentii DTO 134E9</name>
    <dbReference type="NCBI Taxonomy" id="1073089"/>
    <lineage>
        <taxon>Eukaryota</taxon>
        <taxon>Fungi</taxon>
        <taxon>Dikarya</taxon>
        <taxon>Ascomycota</taxon>
        <taxon>Pezizomycotina</taxon>
        <taxon>Eurotiomycetes</taxon>
        <taxon>Eurotiomycetidae</taxon>
        <taxon>Eurotiales</taxon>
        <taxon>Aspergillaceae</taxon>
        <taxon>Aspergillus</taxon>
        <taxon>Aspergillus subgen. Cremei</taxon>
    </lineage>
</organism>
<dbReference type="OrthoDB" id="2130169at2759"/>
<dbReference type="VEuPathDB" id="FungiDB:ASPWEDRAFT_176021"/>
<evidence type="ECO:0000313" key="1">
    <source>
        <dbReference type="EMBL" id="OJJ30916.1"/>
    </source>
</evidence>
<gene>
    <name evidence="1" type="ORF">ASPWEDRAFT_176021</name>
</gene>
<dbReference type="EMBL" id="KV878216">
    <property type="protein sequence ID" value="OJJ30916.1"/>
    <property type="molecule type" value="Genomic_DNA"/>
</dbReference>
<sequence length="105" mass="11857">MSSVFLLGFIGGEIIDLLLQEKQYRLRGGWMIHRPDPISPGNYNDCFSEYSGTIIGANSRNRATRLRKLGWKAREKKTLASLAEDEIPLILPENGDFAGYTVIRK</sequence>
<name>A0A1L9R7L9_ASPWE</name>
<dbReference type="STRING" id="1073089.A0A1L9R7L9"/>
<dbReference type="AlphaFoldDB" id="A0A1L9R7L9"/>
<proteinExistence type="predicted"/>
<dbReference type="Proteomes" id="UP000184383">
    <property type="component" value="Unassembled WGS sequence"/>
</dbReference>
<reference evidence="2" key="1">
    <citation type="journal article" date="2017" name="Genome Biol.">
        <title>Comparative genomics reveals high biological diversity and specific adaptations in the industrially and medically important fungal genus Aspergillus.</title>
        <authorList>
            <person name="de Vries R.P."/>
            <person name="Riley R."/>
            <person name="Wiebenga A."/>
            <person name="Aguilar-Osorio G."/>
            <person name="Amillis S."/>
            <person name="Uchima C.A."/>
            <person name="Anderluh G."/>
            <person name="Asadollahi M."/>
            <person name="Askin M."/>
            <person name="Barry K."/>
            <person name="Battaglia E."/>
            <person name="Bayram O."/>
            <person name="Benocci T."/>
            <person name="Braus-Stromeyer S.A."/>
            <person name="Caldana C."/>
            <person name="Canovas D."/>
            <person name="Cerqueira G.C."/>
            <person name="Chen F."/>
            <person name="Chen W."/>
            <person name="Choi C."/>
            <person name="Clum A."/>
            <person name="Dos Santos R.A."/>
            <person name="Damasio A.R."/>
            <person name="Diallinas G."/>
            <person name="Emri T."/>
            <person name="Fekete E."/>
            <person name="Flipphi M."/>
            <person name="Freyberg S."/>
            <person name="Gallo A."/>
            <person name="Gournas C."/>
            <person name="Habgood R."/>
            <person name="Hainaut M."/>
            <person name="Harispe M.L."/>
            <person name="Henrissat B."/>
            <person name="Hilden K.S."/>
            <person name="Hope R."/>
            <person name="Hossain A."/>
            <person name="Karabika E."/>
            <person name="Karaffa L."/>
            <person name="Karanyi Z."/>
            <person name="Krasevec N."/>
            <person name="Kuo A."/>
            <person name="Kusch H."/>
            <person name="LaButti K."/>
            <person name="Lagendijk E.L."/>
            <person name="Lapidus A."/>
            <person name="Levasseur A."/>
            <person name="Lindquist E."/>
            <person name="Lipzen A."/>
            <person name="Logrieco A.F."/>
            <person name="MacCabe A."/>
            <person name="Maekelae M.R."/>
            <person name="Malavazi I."/>
            <person name="Melin P."/>
            <person name="Meyer V."/>
            <person name="Mielnichuk N."/>
            <person name="Miskei M."/>
            <person name="Molnar A.P."/>
            <person name="Mule G."/>
            <person name="Ngan C.Y."/>
            <person name="Orejas M."/>
            <person name="Orosz E."/>
            <person name="Ouedraogo J.P."/>
            <person name="Overkamp K.M."/>
            <person name="Park H.-S."/>
            <person name="Perrone G."/>
            <person name="Piumi F."/>
            <person name="Punt P.J."/>
            <person name="Ram A.F."/>
            <person name="Ramon A."/>
            <person name="Rauscher S."/>
            <person name="Record E."/>
            <person name="Riano-Pachon D.M."/>
            <person name="Robert V."/>
            <person name="Roehrig J."/>
            <person name="Ruller R."/>
            <person name="Salamov A."/>
            <person name="Salih N.S."/>
            <person name="Samson R.A."/>
            <person name="Sandor E."/>
            <person name="Sanguinetti M."/>
            <person name="Schuetze T."/>
            <person name="Sepcic K."/>
            <person name="Shelest E."/>
            <person name="Sherlock G."/>
            <person name="Sophianopoulou V."/>
            <person name="Squina F.M."/>
            <person name="Sun H."/>
            <person name="Susca A."/>
            <person name="Todd R.B."/>
            <person name="Tsang A."/>
            <person name="Unkles S.E."/>
            <person name="van de Wiele N."/>
            <person name="van Rossen-Uffink D."/>
            <person name="Oliveira J.V."/>
            <person name="Vesth T.C."/>
            <person name="Visser J."/>
            <person name="Yu J.-H."/>
            <person name="Zhou M."/>
            <person name="Andersen M.R."/>
            <person name="Archer D.B."/>
            <person name="Baker S.E."/>
            <person name="Benoit I."/>
            <person name="Brakhage A.A."/>
            <person name="Braus G.H."/>
            <person name="Fischer R."/>
            <person name="Frisvad J.C."/>
            <person name="Goldman G.H."/>
            <person name="Houbraken J."/>
            <person name="Oakley B."/>
            <person name="Pocsi I."/>
            <person name="Scazzocchio C."/>
            <person name="Seiboth B."/>
            <person name="vanKuyk P.A."/>
            <person name="Wortman J."/>
            <person name="Dyer P.S."/>
            <person name="Grigoriev I.V."/>
        </authorList>
    </citation>
    <scope>NUCLEOTIDE SEQUENCE [LARGE SCALE GENOMIC DNA]</scope>
    <source>
        <strain evidence="2">DTO 134E9</strain>
    </source>
</reference>
<accession>A0A1L9R7L9</accession>
<keyword evidence="2" id="KW-1185">Reference proteome</keyword>
<dbReference type="RefSeq" id="XP_040684593.1">
    <property type="nucleotide sequence ID" value="XM_040831445.1"/>
</dbReference>
<evidence type="ECO:0000313" key="2">
    <source>
        <dbReference type="Proteomes" id="UP000184383"/>
    </source>
</evidence>